<dbReference type="Proteomes" id="UP001251948">
    <property type="component" value="Unassembled WGS sequence"/>
</dbReference>
<reference evidence="3" key="1">
    <citation type="submission" date="2023-07" db="EMBL/GenBank/DDBJ databases">
        <title>Comparative genomics of clinical Stenotrophomonas maltophilia isolates reveals regions of diversity which correlate with colonization and persistence in vivo.</title>
        <authorList>
            <person name="Mcdaniel M.S."/>
            <person name="Swords W.E."/>
            <person name="Sumpter N.A."/>
            <person name="Lindgren N.R."/>
            <person name="Billiot C.E."/>
        </authorList>
    </citation>
    <scope>NUCLEOTIDE SEQUENCE</scope>
    <source>
        <strain evidence="3">Ism4</strain>
    </source>
</reference>
<accession>A0AAJ2MZY3</accession>
<feature type="domain" description="DUF6708" evidence="2">
    <location>
        <begin position="115"/>
        <end position="287"/>
    </location>
</feature>
<dbReference type="Pfam" id="PF20455">
    <property type="entry name" value="DUF6708"/>
    <property type="match status" value="1"/>
</dbReference>
<evidence type="ECO:0000313" key="3">
    <source>
        <dbReference type="EMBL" id="MDT3469094.1"/>
    </source>
</evidence>
<dbReference type="EMBL" id="JAVSKO010000005">
    <property type="protein sequence ID" value="MDT3469094.1"/>
    <property type="molecule type" value="Genomic_DNA"/>
</dbReference>
<evidence type="ECO:0000313" key="4">
    <source>
        <dbReference type="Proteomes" id="UP001251948"/>
    </source>
</evidence>
<evidence type="ECO:0000256" key="1">
    <source>
        <dbReference type="SAM" id="Phobius"/>
    </source>
</evidence>
<evidence type="ECO:0000259" key="2">
    <source>
        <dbReference type="Pfam" id="PF20455"/>
    </source>
</evidence>
<keyword evidence="1" id="KW-1133">Transmembrane helix</keyword>
<feature type="transmembrane region" description="Helical" evidence="1">
    <location>
        <begin position="98"/>
        <end position="121"/>
    </location>
</feature>
<protein>
    <recommendedName>
        <fullName evidence="2">DUF6708 domain-containing protein</fullName>
    </recommendedName>
</protein>
<comment type="caution">
    <text evidence="3">The sequence shown here is derived from an EMBL/GenBank/DDBJ whole genome shotgun (WGS) entry which is preliminary data.</text>
</comment>
<dbReference type="AlphaFoldDB" id="A0AAJ2MZY3"/>
<keyword evidence="1" id="KW-0812">Transmembrane</keyword>
<keyword evidence="1" id="KW-0472">Membrane</keyword>
<dbReference type="InterPro" id="IPR046554">
    <property type="entry name" value="DUF6708"/>
</dbReference>
<feature type="transmembrane region" description="Helical" evidence="1">
    <location>
        <begin position="245"/>
        <end position="270"/>
    </location>
</feature>
<organism evidence="3 4">
    <name type="scientific">Stenotrophomonas maltophilia</name>
    <name type="common">Pseudomonas maltophilia</name>
    <name type="synonym">Xanthomonas maltophilia</name>
    <dbReference type="NCBI Taxonomy" id="40324"/>
    <lineage>
        <taxon>Bacteria</taxon>
        <taxon>Pseudomonadati</taxon>
        <taxon>Pseudomonadota</taxon>
        <taxon>Gammaproteobacteria</taxon>
        <taxon>Lysobacterales</taxon>
        <taxon>Lysobacteraceae</taxon>
        <taxon>Stenotrophomonas</taxon>
        <taxon>Stenotrophomonas maltophilia group</taxon>
    </lineage>
</organism>
<proteinExistence type="predicted"/>
<sequence>MSQFAGWLAQRYRNNRPLTEYEIAADVRRFDSSIMMPLDQGIIYLDDECIEYVDRHFLYRGWAAMWGGVILGLVLAFVLAIVYATLEMHAEGKSVSQEMTITVGVLGVLMLGFVIFTYWMLLGRDIFRYQYYPVRFDRREMKVHIFTGGREGIVSAPWSDVRFVIGRDKSAGPDDAATYDLRGLVMDGDNVVNTFAVGSDNGSNPGITLAHWEMIRRFMEEGRSALPFPPLQLYTSVVPSFRNAFIIHVSSAGAGLMWIALPLTLPWALFRFLAMKLCRKPVWPASVLGRGASATSGMPPLRAPAVYGRVNREGGRADEMERFWKESIAAAKARNDEVRRQLQQASISA</sequence>
<name>A0AAJ2MZY3_STEMA</name>
<gene>
    <name evidence="3" type="ORF">ROV92_14010</name>
</gene>
<dbReference type="RefSeq" id="WP_308307870.1">
    <property type="nucleotide sequence ID" value="NZ_JAVSKO010000005.1"/>
</dbReference>
<feature type="transmembrane region" description="Helical" evidence="1">
    <location>
        <begin position="63"/>
        <end position="86"/>
    </location>
</feature>